<reference evidence="10" key="1">
    <citation type="submission" date="2023-07" db="EMBL/GenBank/DDBJ databases">
        <title>Study on multiphase classification of strain Alteromonas salexigens isolated from the Yellow Sea.</title>
        <authorList>
            <person name="Sun L."/>
        </authorList>
    </citation>
    <scope>NUCLEOTIDE SEQUENCE [LARGE SCALE GENOMIC DNA]</scope>
    <source>
        <strain evidence="10">ASW11-19</strain>
    </source>
</reference>
<dbReference type="EMBL" id="JAOTJC010000007">
    <property type="protein sequence ID" value="MCU7554775.1"/>
    <property type="molecule type" value="Genomic_DNA"/>
</dbReference>
<evidence type="ECO:0000256" key="3">
    <source>
        <dbReference type="ARBA" id="ARBA00022475"/>
    </source>
</evidence>
<dbReference type="InterPro" id="IPR021147">
    <property type="entry name" value="DUF697"/>
</dbReference>
<evidence type="ECO:0000256" key="5">
    <source>
        <dbReference type="ARBA" id="ARBA00022692"/>
    </source>
</evidence>
<evidence type="ECO:0000256" key="6">
    <source>
        <dbReference type="ARBA" id="ARBA00022989"/>
    </source>
</evidence>
<protein>
    <submittedName>
        <fullName evidence="9">DUF697 domain-containing protein</fullName>
    </submittedName>
</protein>
<keyword evidence="10" id="KW-1185">Reference proteome</keyword>
<name>A0ABT2VNU5_9ALTE</name>
<dbReference type="PANTHER" id="PTHR39342">
    <property type="entry name" value="UPF0283 MEMBRANE PROTEIN YCJF"/>
    <property type="match status" value="1"/>
</dbReference>
<dbReference type="PANTHER" id="PTHR39342:SF1">
    <property type="entry name" value="UPF0283 MEMBRANE PROTEIN YCJF"/>
    <property type="match status" value="1"/>
</dbReference>
<keyword evidence="5 8" id="KW-0812">Transmembrane</keyword>
<comment type="similarity">
    <text evidence="2">Belongs to the UPF0283 family.</text>
</comment>
<evidence type="ECO:0000256" key="7">
    <source>
        <dbReference type="ARBA" id="ARBA00023136"/>
    </source>
</evidence>
<evidence type="ECO:0000313" key="10">
    <source>
        <dbReference type="Proteomes" id="UP001209257"/>
    </source>
</evidence>
<keyword evidence="3" id="KW-1003">Cell membrane</keyword>
<evidence type="ECO:0000256" key="2">
    <source>
        <dbReference type="ARBA" id="ARBA00008255"/>
    </source>
</evidence>
<dbReference type="Proteomes" id="UP001209257">
    <property type="component" value="Unassembled WGS sequence"/>
</dbReference>
<feature type="transmembrane region" description="Helical" evidence="8">
    <location>
        <begin position="52"/>
        <end position="74"/>
    </location>
</feature>
<comment type="subcellular location">
    <subcellularLocation>
        <location evidence="1">Cell inner membrane</location>
        <topology evidence="1">Multi-pass membrane protein</topology>
    </subcellularLocation>
</comment>
<keyword evidence="6 8" id="KW-1133">Transmembrane helix</keyword>
<evidence type="ECO:0000256" key="8">
    <source>
        <dbReference type="SAM" id="Phobius"/>
    </source>
</evidence>
<keyword evidence="7 8" id="KW-0472">Membrane</keyword>
<dbReference type="InterPro" id="IPR006507">
    <property type="entry name" value="UPF0283"/>
</dbReference>
<keyword evidence="4" id="KW-0997">Cell inner membrane</keyword>
<evidence type="ECO:0000256" key="4">
    <source>
        <dbReference type="ARBA" id="ARBA00022519"/>
    </source>
</evidence>
<evidence type="ECO:0000313" key="9">
    <source>
        <dbReference type="EMBL" id="MCU7554775.1"/>
    </source>
</evidence>
<proteinExistence type="inferred from homology"/>
<comment type="caution">
    <text evidence="9">The sequence shown here is derived from an EMBL/GenBank/DDBJ whole genome shotgun (WGS) entry which is preliminary data.</text>
</comment>
<gene>
    <name evidence="9" type="ORF">OCL06_09200</name>
</gene>
<dbReference type="RefSeq" id="WP_262993722.1">
    <property type="nucleotide sequence ID" value="NZ_JAOTJC010000007.1"/>
</dbReference>
<evidence type="ECO:0000256" key="1">
    <source>
        <dbReference type="ARBA" id="ARBA00004429"/>
    </source>
</evidence>
<organism evidence="9 10">
    <name type="scientific">Alteromonas salexigens</name>
    <dbReference type="NCBI Taxonomy" id="2982530"/>
    <lineage>
        <taxon>Bacteria</taxon>
        <taxon>Pseudomonadati</taxon>
        <taxon>Pseudomonadota</taxon>
        <taxon>Gammaproteobacteria</taxon>
        <taxon>Alteromonadales</taxon>
        <taxon>Alteromonadaceae</taxon>
        <taxon>Alteromonas/Salinimonas group</taxon>
        <taxon>Alteromonas</taxon>
    </lineage>
</organism>
<sequence>MSADTTQRYRSKVTERTINTVQPEADMPAKIDDSTWQPGTEKRSLSLGTTTLLLGGACAIGFGVVSAVEAVLGYFDSYPITATVLGSLLAGFVLCMLTLVGREAKGFMNVNKHLSRQLDYQALEQTSDKAALLASLKRHASSFSAHSYAARCYKTFTQALNSDVSAQEALALYQRTVVKPVDKRAQEVINKESMTAGSLTFISPNHLIQTLMIVWISFRTIRRVAQVYGLRPGTLGNWQLFKVLAQNIAAQSIFDLATDEVANQISGSLTARFMENSAEAVAAGALNVRLGKALMKLLR</sequence>
<dbReference type="Pfam" id="PF05128">
    <property type="entry name" value="DUF697"/>
    <property type="match status" value="1"/>
</dbReference>
<accession>A0ABT2VNU5</accession>
<feature type="transmembrane region" description="Helical" evidence="8">
    <location>
        <begin position="80"/>
        <end position="100"/>
    </location>
</feature>